<proteinExistence type="predicted"/>
<protein>
    <submittedName>
        <fullName evidence="2">Uncharacterized protein</fullName>
    </submittedName>
</protein>
<accession>A0ABR3A9L2</accession>
<sequence>MSDDGVFSAPKIPASLRRGRQPQYSPAALRLIRDTGDSDLLSHFSPSAFGEVQRDAGPDATLDTEADELDDIIICTSGPETTGQQSQQSHSSPLPLSAAPVAGSSSLVTPALRREVVAYQIFSPTPNKKALGRDYSRSTIFQKASIMHIYGGLGVLTLLEYGLHMCHVLAVALDDKLVSLESTRYSLQITASLHSAIDSGLIKILPSWGTMLAIQNYLDELHTLRKECKANRMTSKEYYERVDGDLRRRTLFPPANYPYRPVGVLCKSGFAIPRHIMDGDPSDEIPEEVHNQDTEFEVQIKRFPVPLWRTCPNPPKTTPANDSEDTEDEKVRLLPDFRSIDPTKYREEEVFWLWQDPFFVAMNAGEFIHTLRTRWNVKHPGPKEAFRLATFVEDEQHRKLLQMAFDIYEKIRTAPAPPVGLDNDAGGEQESLARRLLQTRSRNARSRSDRQSTRATNRGAPDIQDVANSQHHAHTHPDTPSGPAQVPRAGTRSKASTSRQTKNPEEVKSQGTKKRKAPEDNGDDASTSRRGPSPRRSKRNKEAPENGLYVQPPGRRL</sequence>
<evidence type="ECO:0000313" key="3">
    <source>
        <dbReference type="Proteomes" id="UP001437256"/>
    </source>
</evidence>
<dbReference type="Proteomes" id="UP001437256">
    <property type="component" value="Unassembled WGS sequence"/>
</dbReference>
<organism evidence="2 3">
    <name type="scientific">Marasmius tenuissimus</name>
    <dbReference type="NCBI Taxonomy" id="585030"/>
    <lineage>
        <taxon>Eukaryota</taxon>
        <taxon>Fungi</taxon>
        <taxon>Dikarya</taxon>
        <taxon>Basidiomycota</taxon>
        <taxon>Agaricomycotina</taxon>
        <taxon>Agaricomycetes</taxon>
        <taxon>Agaricomycetidae</taxon>
        <taxon>Agaricales</taxon>
        <taxon>Marasmiineae</taxon>
        <taxon>Marasmiaceae</taxon>
        <taxon>Marasmius</taxon>
    </lineage>
</organism>
<comment type="caution">
    <text evidence="2">The sequence shown here is derived from an EMBL/GenBank/DDBJ whole genome shotgun (WGS) entry which is preliminary data.</text>
</comment>
<keyword evidence="3" id="KW-1185">Reference proteome</keyword>
<dbReference type="EMBL" id="JBBXMP010000009">
    <property type="protein sequence ID" value="KAL0070072.1"/>
    <property type="molecule type" value="Genomic_DNA"/>
</dbReference>
<evidence type="ECO:0000313" key="2">
    <source>
        <dbReference type="EMBL" id="KAL0070072.1"/>
    </source>
</evidence>
<reference evidence="2 3" key="1">
    <citation type="submission" date="2024-05" db="EMBL/GenBank/DDBJ databases">
        <title>A draft genome resource for the thread blight pathogen Marasmius tenuissimus strain MS-2.</title>
        <authorList>
            <person name="Yulfo-Soto G.E."/>
            <person name="Baruah I.K."/>
            <person name="Amoako-Attah I."/>
            <person name="Bukari Y."/>
            <person name="Meinhardt L.W."/>
            <person name="Bailey B.A."/>
            <person name="Cohen S.P."/>
        </authorList>
    </citation>
    <scope>NUCLEOTIDE SEQUENCE [LARGE SCALE GENOMIC DNA]</scope>
    <source>
        <strain evidence="2 3">MS-2</strain>
    </source>
</reference>
<feature type="region of interest" description="Disordered" evidence="1">
    <location>
        <begin position="437"/>
        <end position="557"/>
    </location>
</feature>
<name>A0ABR3A9L2_9AGAR</name>
<evidence type="ECO:0000256" key="1">
    <source>
        <dbReference type="SAM" id="MobiDB-lite"/>
    </source>
</evidence>
<gene>
    <name evidence="2" type="ORF">AAF712_002969</name>
</gene>
<feature type="compositionally biased region" description="Low complexity" evidence="1">
    <location>
        <begin position="85"/>
        <end position="98"/>
    </location>
</feature>
<feature type="region of interest" description="Disordered" evidence="1">
    <location>
        <begin position="1"/>
        <end position="23"/>
    </location>
</feature>
<feature type="region of interest" description="Disordered" evidence="1">
    <location>
        <begin position="76"/>
        <end position="98"/>
    </location>
</feature>